<keyword evidence="3" id="KW-1185">Reference proteome</keyword>
<feature type="compositionally biased region" description="Basic and acidic residues" evidence="1">
    <location>
        <begin position="21"/>
        <end position="47"/>
    </location>
</feature>
<feature type="compositionally biased region" description="Basic and acidic residues" evidence="1">
    <location>
        <begin position="67"/>
        <end position="144"/>
    </location>
</feature>
<protein>
    <submittedName>
        <fullName evidence="2">Uncharacterized protein</fullName>
    </submittedName>
</protein>
<feature type="compositionally biased region" description="Basic and acidic residues" evidence="1">
    <location>
        <begin position="1"/>
        <end position="11"/>
    </location>
</feature>
<dbReference type="EMBL" id="JANEYF010005770">
    <property type="protein sequence ID" value="KAJ8926796.1"/>
    <property type="molecule type" value="Genomic_DNA"/>
</dbReference>
<name>A0AAV8WKN8_9CUCU</name>
<sequence>MTSIKPREPSPKKFGGPVKDSYNKSRVPYDSKREPPYAEKRGRDYEITRVAPIARPGSGPSGSAGKYEGRPYDSRDSRGEPRGRELPPSRPKDSRYMDRERERDRSPHFRPSVREERERRPISEKPDMSISSREHRYGESNGKGKDNIIKFNISYHQIFFATVLCLLKSKVQMQKI</sequence>
<evidence type="ECO:0000313" key="3">
    <source>
        <dbReference type="Proteomes" id="UP001162156"/>
    </source>
</evidence>
<dbReference type="AlphaFoldDB" id="A0AAV8WKN8"/>
<accession>A0AAV8WKN8</accession>
<reference evidence="2" key="1">
    <citation type="journal article" date="2023" name="Insect Mol. Biol.">
        <title>Genome sequencing provides insights into the evolution of gene families encoding plant cell wall-degrading enzymes in longhorned beetles.</title>
        <authorList>
            <person name="Shin N.R."/>
            <person name="Okamura Y."/>
            <person name="Kirsch R."/>
            <person name="Pauchet Y."/>
        </authorList>
    </citation>
    <scope>NUCLEOTIDE SEQUENCE</scope>
    <source>
        <strain evidence="2">RBIC_L_NR</strain>
    </source>
</reference>
<organism evidence="2 3">
    <name type="scientific">Rhamnusium bicolor</name>
    <dbReference type="NCBI Taxonomy" id="1586634"/>
    <lineage>
        <taxon>Eukaryota</taxon>
        <taxon>Metazoa</taxon>
        <taxon>Ecdysozoa</taxon>
        <taxon>Arthropoda</taxon>
        <taxon>Hexapoda</taxon>
        <taxon>Insecta</taxon>
        <taxon>Pterygota</taxon>
        <taxon>Neoptera</taxon>
        <taxon>Endopterygota</taxon>
        <taxon>Coleoptera</taxon>
        <taxon>Polyphaga</taxon>
        <taxon>Cucujiformia</taxon>
        <taxon>Chrysomeloidea</taxon>
        <taxon>Cerambycidae</taxon>
        <taxon>Lepturinae</taxon>
        <taxon>Rhagiini</taxon>
        <taxon>Rhamnusium</taxon>
    </lineage>
</organism>
<evidence type="ECO:0000256" key="1">
    <source>
        <dbReference type="SAM" id="MobiDB-lite"/>
    </source>
</evidence>
<feature type="compositionally biased region" description="Low complexity" evidence="1">
    <location>
        <begin position="51"/>
        <end position="65"/>
    </location>
</feature>
<gene>
    <name evidence="2" type="ORF">NQ314_020642</name>
</gene>
<comment type="caution">
    <text evidence="2">The sequence shown here is derived from an EMBL/GenBank/DDBJ whole genome shotgun (WGS) entry which is preliminary data.</text>
</comment>
<evidence type="ECO:0000313" key="2">
    <source>
        <dbReference type="EMBL" id="KAJ8926796.1"/>
    </source>
</evidence>
<dbReference type="Proteomes" id="UP001162156">
    <property type="component" value="Unassembled WGS sequence"/>
</dbReference>
<proteinExistence type="predicted"/>
<feature type="region of interest" description="Disordered" evidence="1">
    <location>
        <begin position="1"/>
        <end position="144"/>
    </location>
</feature>